<organism evidence="1 2">
    <name type="scientific">Thiothrix lacustris</name>
    <dbReference type="NCBI Taxonomy" id="525917"/>
    <lineage>
        <taxon>Bacteria</taxon>
        <taxon>Pseudomonadati</taxon>
        <taxon>Pseudomonadota</taxon>
        <taxon>Gammaproteobacteria</taxon>
        <taxon>Thiotrichales</taxon>
        <taxon>Thiotrichaceae</taxon>
        <taxon>Thiothrix</taxon>
    </lineage>
</organism>
<evidence type="ECO:0000313" key="1">
    <source>
        <dbReference type="EMBL" id="OQX14542.1"/>
    </source>
</evidence>
<reference evidence="1 2" key="1">
    <citation type="submission" date="2017-01" db="EMBL/GenBank/DDBJ databases">
        <title>Novel large sulfur bacteria in the metagenomes of groundwater-fed chemosynthetic microbial mats in the Lake Huron basin.</title>
        <authorList>
            <person name="Sharrar A.M."/>
            <person name="Flood B.E."/>
            <person name="Bailey J.V."/>
            <person name="Jones D.S."/>
            <person name="Biddanda B."/>
            <person name="Ruberg S.A."/>
            <person name="Marcus D.N."/>
            <person name="Dick G.J."/>
        </authorList>
    </citation>
    <scope>NUCLEOTIDE SEQUENCE [LARGE SCALE GENOMIC DNA]</scope>
    <source>
        <strain evidence="1">A8</strain>
    </source>
</reference>
<dbReference type="Proteomes" id="UP000192491">
    <property type="component" value="Unassembled WGS sequence"/>
</dbReference>
<gene>
    <name evidence="1" type="ORF">BWK73_09105</name>
</gene>
<proteinExistence type="predicted"/>
<protein>
    <submittedName>
        <fullName evidence="1">Uncharacterized protein</fullName>
    </submittedName>
</protein>
<comment type="caution">
    <text evidence="1">The sequence shown here is derived from an EMBL/GenBank/DDBJ whole genome shotgun (WGS) entry which is preliminary data.</text>
</comment>
<dbReference type="AlphaFoldDB" id="A0A1Y1QV03"/>
<name>A0A1Y1QV03_9GAMM</name>
<sequence length="149" mass="16588">MNKNYCATCGKPRGIAIARRGWRFNSTIIVPKSDNPEYKPLQMINDLIITANIFRNGGVGHDTHLCDDCIKVGLIALKSEIDGLLGEVDTAKELTELTVKLGRVQNQYNNLVHDHNRMQDRMADLLADPASVDAVAMAKWEVNRGRVKS</sequence>
<evidence type="ECO:0000313" key="2">
    <source>
        <dbReference type="Proteomes" id="UP000192491"/>
    </source>
</evidence>
<accession>A0A1Y1QV03</accession>
<dbReference type="EMBL" id="MTEJ01000027">
    <property type="protein sequence ID" value="OQX14542.1"/>
    <property type="molecule type" value="Genomic_DNA"/>
</dbReference>